<proteinExistence type="inferred from homology"/>
<dbReference type="Gene3D" id="3.30.505.10">
    <property type="entry name" value="SH2 domain"/>
    <property type="match status" value="1"/>
</dbReference>
<dbReference type="InterPro" id="IPR011993">
    <property type="entry name" value="PH-like_dom_sf"/>
</dbReference>
<keyword evidence="2 3" id="KW-0727">SH2 domain</keyword>
<dbReference type="AlphaFoldDB" id="A0A564YXG1"/>
<dbReference type="InterPro" id="IPR051484">
    <property type="entry name" value="Tensin_PTEN_phosphatase"/>
</dbReference>
<dbReference type="EMBL" id="CABIJS010000444">
    <property type="protein sequence ID" value="VUZ51922.1"/>
    <property type="molecule type" value="Genomic_DNA"/>
</dbReference>
<comment type="similarity">
    <text evidence="1">Belongs to the PTEN phosphatase protein family.</text>
</comment>
<organism evidence="6 7">
    <name type="scientific">Hymenolepis diminuta</name>
    <name type="common">Rat tapeworm</name>
    <dbReference type="NCBI Taxonomy" id="6216"/>
    <lineage>
        <taxon>Eukaryota</taxon>
        <taxon>Metazoa</taxon>
        <taxon>Spiralia</taxon>
        <taxon>Lophotrochozoa</taxon>
        <taxon>Platyhelminthes</taxon>
        <taxon>Cestoda</taxon>
        <taxon>Eucestoda</taxon>
        <taxon>Cyclophyllidea</taxon>
        <taxon>Hymenolepididae</taxon>
        <taxon>Hymenolepis</taxon>
    </lineage>
</organism>
<evidence type="ECO:0000259" key="5">
    <source>
        <dbReference type="PROSITE" id="PS50001"/>
    </source>
</evidence>
<dbReference type="PRINTS" id="PR00401">
    <property type="entry name" value="SH2DOMAIN"/>
</dbReference>
<dbReference type="SMART" id="SM00252">
    <property type="entry name" value="SH2"/>
    <property type="match status" value="1"/>
</dbReference>
<dbReference type="PROSITE" id="PS50001">
    <property type="entry name" value="SH2"/>
    <property type="match status" value="1"/>
</dbReference>
<accession>A0A564YXG1</accession>
<feature type="domain" description="SH2" evidence="5">
    <location>
        <begin position="143"/>
        <end position="250"/>
    </location>
</feature>
<protein>
    <recommendedName>
        <fullName evidence="8">SH2 domain-containing protein</fullName>
    </recommendedName>
</protein>
<dbReference type="Gene3D" id="2.30.29.30">
    <property type="entry name" value="Pleckstrin-homology domain (PH domain)/Phosphotyrosine-binding domain (PTB)"/>
    <property type="match status" value="1"/>
</dbReference>
<dbReference type="InterPro" id="IPR013625">
    <property type="entry name" value="PTB"/>
</dbReference>
<dbReference type="Proteomes" id="UP000321570">
    <property type="component" value="Unassembled WGS sequence"/>
</dbReference>
<gene>
    <name evidence="6" type="ORF">WMSIL1_LOCUS10316</name>
</gene>
<dbReference type="PANTHER" id="PTHR45734:SF10">
    <property type="entry name" value="BLISTERY, ISOFORM A"/>
    <property type="match status" value="1"/>
</dbReference>
<dbReference type="SUPFAM" id="SSF55550">
    <property type="entry name" value="SH2 domain"/>
    <property type="match status" value="1"/>
</dbReference>
<evidence type="ECO:0008006" key="8">
    <source>
        <dbReference type="Google" id="ProtNLM"/>
    </source>
</evidence>
<name>A0A564YXG1_HYMDI</name>
<dbReference type="PANTHER" id="PTHR45734">
    <property type="entry name" value="TENSIN"/>
    <property type="match status" value="1"/>
</dbReference>
<evidence type="ECO:0000259" key="4">
    <source>
        <dbReference type="PROSITE" id="PS01179"/>
    </source>
</evidence>
<evidence type="ECO:0000256" key="1">
    <source>
        <dbReference type="ARBA" id="ARBA00007881"/>
    </source>
</evidence>
<dbReference type="SUPFAM" id="SSF50729">
    <property type="entry name" value="PH domain-like"/>
    <property type="match status" value="1"/>
</dbReference>
<dbReference type="SMART" id="SM00462">
    <property type="entry name" value="PTB"/>
    <property type="match status" value="1"/>
</dbReference>
<sequence>MHISRSMVQDSHTSRKSIYLSQPTLYQLPIGSINTSSTVRSQSQGERNYYNCQNGRYKTEISQPCGGKYIKRYLPHGENGPRWDSTLRLAPSTSTLNAQQWGTLASQPSPQEHMRQLAQWQGECASRSQKFIENAVQRTFERWYRPNFSRDACIQYLKKQPPGGFIVRTSSRYPGFYGLSIKTKDHENNNHCNGTAIEQSIRHFLIGDSGDGQVQIQGTEIEPKFKNLSDLIAYHCQYSGALPCILRLPGYSASSTPSLAPIDTQILPLRYNDGEAIEFQVLYLGTFDVFALNGNNAVSSAMDTLFRMQNSHLRPIVVSFRVSPDGVTLTDLHCRQFLRRHFGADSFLYIGVDPYCRTLMENDPENVHTVGRKIFGFVVRTSDTSDMNSCHLFAQQFNTQPCEFIVETVKKTLSQERTCGF</sequence>
<reference evidence="6 7" key="1">
    <citation type="submission" date="2019-07" db="EMBL/GenBank/DDBJ databases">
        <authorList>
            <person name="Jastrzebski P J."/>
            <person name="Paukszto L."/>
            <person name="Jastrzebski P J."/>
        </authorList>
    </citation>
    <scope>NUCLEOTIDE SEQUENCE [LARGE SCALE GENOMIC DNA]</scope>
    <source>
        <strain evidence="6 7">WMS-il1</strain>
    </source>
</reference>
<evidence type="ECO:0000256" key="2">
    <source>
        <dbReference type="ARBA" id="ARBA00022999"/>
    </source>
</evidence>
<feature type="domain" description="PID" evidence="4">
    <location>
        <begin position="274"/>
        <end position="341"/>
    </location>
</feature>
<evidence type="ECO:0000256" key="3">
    <source>
        <dbReference type="PROSITE-ProRule" id="PRU00191"/>
    </source>
</evidence>
<evidence type="ECO:0000313" key="6">
    <source>
        <dbReference type="EMBL" id="VUZ51922.1"/>
    </source>
</evidence>
<dbReference type="InterPro" id="IPR036860">
    <property type="entry name" value="SH2_dom_sf"/>
</dbReference>
<dbReference type="Pfam" id="PF08416">
    <property type="entry name" value="PTB"/>
    <property type="match status" value="1"/>
</dbReference>
<evidence type="ECO:0000313" key="7">
    <source>
        <dbReference type="Proteomes" id="UP000321570"/>
    </source>
</evidence>
<dbReference type="InterPro" id="IPR000980">
    <property type="entry name" value="SH2"/>
</dbReference>
<dbReference type="InterPro" id="IPR006020">
    <property type="entry name" value="PTB/PI_dom"/>
</dbReference>
<keyword evidence="7" id="KW-1185">Reference proteome</keyword>
<dbReference type="PROSITE" id="PS01179">
    <property type="entry name" value="PID"/>
    <property type="match status" value="1"/>
</dbReference>
<dbReference type="Pfam" id="PF00017">
    <property type="entry name" value="SH2"/>
    <property type="match status" value="1"/>
</dbReference>